<dbReference type="SMART" id="SM00968">
    <property type="entry name" value="SMC_hinge"/>
    <property type="match status" value="1"/>
</dbReference>
<dbReference type="Pfam" id="PF02463">
    <property type="entry name" value="SMC_N"/>
    <property type="match status" value="1"/>
</dbReference>
<sequence length="1322" mass="150562">MTEDQASWDSFRASELHICSLLAVACCCTGHLRVAEWQSGGVAEQNPSVSKPRRLISKAETHVATAITRKPTLDRGAQSRRVESHQFASQAQKNHCQRRDCAVSRRQALSPSYVAQQAPAQLIMYIKQIIIQGFKSYKEQTVIEPFSSKTNVIVGRNGSGKSNFFAAIRFVLSDAYTQMSREERQGLLHEGSGSAVMSAYVEIIFDNSDDRFLTGNKELVLRRTIGLKKDEYSVDRKVVTKTDVMNLLEAAGFSRSNPYYIVPQGRVTALTNMKESERLNLLKEVAGTQVYEQRRAESLKIMNETNNKREKIDELLEYIKERLSELEEEKEELRGFQDKDRERRCLEYAYHHREQVTVQSALEDVDNARQDGLDTSDTSRQEFLDGEKAISRLDAEIHKLQREMELLQIDRRQLEEDRRDGAKSLAKVEMKAKNLKEGQSAQEQARAQHVADLESVQTDIAAKENELSSILPQYNQRKTSEDEIRRQLDTVEATRARLFAKQSRGSRFKNKSERDAWLRQEINELEMTLSTQKANKIDADEEVARVLQSIGQTEQEVTDLRSRLANWSGERAVLADDATKARDTLDRLNDERKVVRREDDKLSSVISNARQEKDNAERELSHTMDGATARGLATIRRLKQDRDIPGAYGTLAELLQVSDAYRLPVEQIAGASLFHYVVDNAETATYLADTLFRQRGGRVTFMPLAQLRPRKMNLPRSNDAVPLLSKISYDSKFEKAFLQVFGKVVVCPNLTVAGQYARSHGVDGITAEGDTTNKRGAMTGGYIDPRKSRLEAVQAVNKWREEYEELIAQSREIRRQVEFKDQEITAAMSEVQKFEQRLRQADDGFEPLKHELRNKSAHLENERTHFDSAIKRRDAVEKNMNGFMEEVAAHEAEVGTDFKKSLTPPEERQLEELSGNAQELQKQWNDISKARRELERRKQLLEVDLRQNLQMKLDQLNSQAFENSASGSSAGGLKETQRELKKAQSVLKTVEANLQETEAKMDDVLLRLEKMGTEKTDREQTQQDVSARIEKQQKRMDKSLRRKALLTTQAAECAKNIRDLGVLPEEAFDKYENMEAKTITSKLKRVNEALKKYKHVNKKAFEQYNNFTTQQDHLMKRRKELDASQSSIEELVEHLDRRKDEAIERTFKQVSKEFASIFAKLVPAGHGRLVIQRRADRRQEPEESDEEARGSVENYIGVGISVSFNSKHLDEQQKIQQLSGGQKSLCALCLIFALQQTESSPMVIFDEVDANLDAQYRTAVAALLDSISNEIGTQFICTTFRPEIVHVADKCYGVTFRNKTSSINCVSTEDALNFVEGQAKPA</sequence>
<evidence type="ECO:0000259" key="11">
    <source>
        <dbReference type="SMART" id="SM00968"/>
    </source>
</evidence>
<feature type="domain" description="SMC hinge" evidence="11">
    <location>
        <begin position="645"/>
        <end position="757"/>
    </location>
</feature>
<dbReference type="Gene3D" id="1.20.1060.20">
    <property type="match status" value="1"/>
</dbReference>
<evidence type="ECO:0000256" key="9">
    <source>
        <dbReference type="SAM" id="Coils"/>
    </source>
</evidence>
<dbReference type="InterPro" id="IPR027417">
    <property type="entry name" value="P-loop_NTPase"/>
</dbReference>
<dbReference type="GO" id="GO:0005634">
    <property type="term" value="C:nucleus"/>
    <property type="evidence" value="ECO:0007669"/>
    <property type="project" value="UniProtKB-SubCell"/>
</dbReference>
<dbReference type="Pfam" id="PF06470">
    <property type="entry name" value="SMC_hinge"/>
    <property type="match status" value="1"/>
</dbReference>
<dbReference type="FunFam" id="3.40.50.300:FF:000424">
    <property type="entry name" value="Structural maintenance of chromosomes 3"/>
    <property type="match status" value="1"/>
</dbReference>
<dbReference type="GO" id="GO:0005694">
    <property type="term" value="C:chromosome"/>
    <property type="evidence" value="ECO:0007669"/>
    <property type="project" value="InterPro"/>
</dbReference>
<dbReference type="InterPro" id="IPR024704">
    <property type="entry name" value="SMC"/>
</dbReference>
<dbReference type="GO" id="GO:0051276">
    <property type="term" value="P:chromosome organization"/>
    <property type="evidence" value="ECO:0007669"/>
    <property type="project" value="InterPro"/>
</dbReference>
<dbReference type="GO" id="GO:0016887">
    <property type="term" value="F:ATP hydrolysis activity"/>
    <property type="evidence" value="ECO:0007669"/>
    <property type="project" value="InterPro"/>
</dbReference>
<feature type="region of interest" description="Disordered" evidence="10">
    <location>
        <begin position="895"/>
        <end position="921"/>
    </location>
</feature>
<evidence type="ECO:0000313" key="13">
    <source>
        <dbReference type="Proteomes" id="UP000722485"/>
    </source>
</evidence>
<dbReference type="GO" id="GO:0051301">
    <property type="term" value="P:cell division"/>
    <property type="evidence" value="ECO:0007669"/>
    <property type="project" value="UniProtKB-KW"/>
</dbReference>
<keyword evidence="7" id="KW-0131">Cell cycle</keyword>
<evidence type="ECO:0000256" key="2">
    <source>
        <dbReference type="ARBA" id="ARBA00005917"/>
    </source>
</evidence>
<reference evidence="12" key="1">
    <citation type="submission" date="2020-03" db="EMBL/GenBank/DDBJ databases">
        <title>Draft Genome Sequence of Cylindrodendrum hubeiense.</title>
        <authorList>
            <person name="Buettner E."/>
            <person name="Kellner H."/>
        </authorList>
    </citation>
    <scope>NUCLEOTIDE SEQUENCE</scope>
    <source>
        <strain evidence="12">IHI 201604</strain>
    </source>
</reference>
<evidence type="ECO:0000256" key="5">
    <source>
        <dbReference type="ARBA" id="ARBA00023054"/>
    </source>
</evidence>
<evidence type="ECO:0000256" key="8">
    <source>
        <dbReference type="PIRNR" id="PIRNR005719"/>
    </source>
</evidence>
<dbReference type="Gene3D" id="3.40.50.300">
    <property type="entry name" value="P-loop containing nucleotide triphosphate hydrolases"/>
    <property type="match status" value="2"/>
</dbReference>
<feature type="coiled-coil region" evidence="9">
    <location>
        <begin position="390"/>
        <end position="417"/>
    </location>
</feature>
<gene>
    <name evidence="12" type="ORF">G7Z17_g9035</name>
</gene>
<dbReference type="OrthoDB" id="431497at2759"/>
<name>A0A9P5H076_9HYPO</name>
<feature type="coiled-coil region" evidence="9">
    <location>
        <begin position="789"/>
        <end position="837"/>
    </location>
</feature>
<dbReference type="InterPro" id="IPR041741">
    <property type="entry name" value="SMC3_ABC_euk"/>
</dbReference>
<comment type="similarity">
    <text evidence="2">Belongs to the SMC family. SMC3 subfamily.</text>
</comment>
<dbReference type="SUPFAM" id="SSF75553">
    <property type="entry name" value="Smc hinge domain"/>
    <property type="match status" value="1"/>
</dbReference>
<dbReference type="FunFam" id="3.40.50.300:FF:000370">
    <property type="entry name" value="Structural maintenance of chromosomes 3"/>
    <property type="match status" value="1"/>
</dbReference>
<protein>
    <recommendedName>
        <fullName evidence="8">Structural maintenance of chromosomes protein</fullName>
    </recommendedName>
</protein>
<comment type="subcellular location">
    <subcellularLocation>
        <location evidence="1 8">Nucleus</location>
    </subcellularLocation>
</comment>
<dbReference type="SUPFAM" id="SSF52540">
    <property type="entry name" value="P-loop containing nucleoside triphosphate hydrolases"/>
    <property type="match status" value="1"/>
</dbReference>
<dbReference type="CDD" id="cd03272">
    <property type="entry name" value="ABC_SMC3_euk"/>
    <property type="match status" value="1"/>
</dbReference>
<organism evidence="12 13">
    <name type="scientific">Cylindrodendrum hubeiense</name>
    <dbReference type="NCBI Taxonomy" id="595255"/>
    <lineage>
        <taxon>Eukaryota</taxon>
        <taxon>Fungi</taxon>
        <taxon>Dikarya</taxon>
        <taxon>Ascomycota</taxon>
        <taxon>Pezizomycotina</taxon>
        <taxon>Sordariomycetes</taxon>
        <taxon>Hypocreomycetidae</taxon>
        <taxon>Hypocreales</taxon>
        <taxon>Nectriaceae</taxon>
        <taxon>Cylindrodendrum</taxon>
    </lineage>
</organism>
<dbReference type="Proteomes" id="UP000722485">
    <property type="component" value="Unassembled WGS sequence"/>
</dbReference>
<dbReference type="InterPro" id="IPR036277">
    <property type="entry name" value="SMC_hinge_sf"/>
</dbReference>
<evidence type="ECO:0000313" key="12">
    <source>
        <dbReference type="EMBL" id="KAF7545627.1"/>
    </source>
</evidence>
<dbReference type="PIRSF" id="PIRSF005719">
    <property type="entry name" value="SMC"/>
    <property type="match status" value="1"/>
</dbReference>
<comment type="caution">
    <text evidence="12">The sequence shown here is derived from an EMBL/GenBank/DDBJ whole genome shotgun (WGS) entry which is preliminary data.</text>
</comment>
<dbReference type="GO" id="GO:0005524">
    <property type="term" value="F:ATP binding"/>
    <property type="evidence" value="ECO:0007669"/>
    <property type="project" value="InterPro"/>
</dbReference>
<evidence type="ECO:0000256" key="10">
    <source>
        <dbReference type="SAM" id="MobiDB-lite"/>
    </source>
</evidence>
<dbReference type="EMBL" id="JAANBB010000245">
    <property type="protein sequence ID" value="KAF7545627.1"/>
    <property type="molecule type" value="Genomic_DNA"/>
</dbReference>
<feature type="coiled-coil region" evidence="9">
    <location>
        <begin position="522"/>
        <end position="626"/>
    </location>
</feature>
<dbReference type="PANTHER" id="PTHR43977">
    <property type="entry name" value="STRUCTURAL MAINTENANCE OF CHROMOSOMES PROTEIN 3"/>
    <property type="match status" value="1"/>
</dbReference>
<feature type="compositionally biased region" description="Basic and acidic residues" evidence="10">
    <location>
        <begin position="895"/>
        <end position="911"/>
    </location>
</feature>
<evidence type="ECO:0000256" key="1">
    <source>
        <dbReference type="ARBA" id="ARBA00004123"/>
    </source>
</evidence>
<keyword evidence="3" id="KW-0132">Cell division</keyword>
<keyword evidence="4" id="KW-0498">Mitosis</keyword>
<evidence type="ECO:0000256" key="3">
    <source>
        <dbReference type="ARBA" id="ARBA00022618"/>
    </source>
</evidence>
<proteinExistence type="inferred from homology"/>
<accession>A0A9P5H076</accession>
<dbReference type="InterPro" id="IPR010935">
    <property type="entry name" value="SMC_hinge"/>
</dbReference>
<evidence type="ECO:0000256" key="6">
    <source>
        <dbReference type="ARBA" id="ARBA00023242"/>
    </source>
</evidence>
<keyword evidence="13" id="KW-1185">Reference proteome</keyword>
<dbReference type="InterPro" id="IPR003395">
    <property type="entry name" value="RecF/RecN/SMC_N"/>
</dbReference>
<dbReference type="GO" id="GO:0007059">
    <property type="term" value="P:chromosome segregation"/>
    <property type="evidence" value="ECO:0007669"/>
    <property type="project" value="UniProtKB-ARBA"/>
</dbReference>
<keyword evidence="6 8" id="KW-0539">Nucleus</keyword>
<evidence type="ECO:0000256" key="7">
    <source>
        <dbReference type="ARBA" id="ARBA00023306"/>
    </source>
</evidence>
<dbReference type="Gene3D" id="3.30.70.1620">
    <property type="match status" value="1"/>
</dbReference>
<evidence type="ECO:0000256" key="4">
    <source>
        <dbReference type="ARBA" id="ARBA00022776"/>
    </source>
</evidence>
<keyword evidence="5 9" id="KW-0175">Coiled coil</keyword>
<feature type="coiled-coil region" evidence="9">
    <location>
        <begin position="302"/>
        <end position="339"/>
    </location>
</feature>